<gene>
    <name evidence="1" type="ORF">SERLADRAFT_433065</name>
</gene>
<dbReference type="KEGG" id="sla:SERLADRAFT_433065"/>
<proteinExistence type="predicted"/>
<dbReference type="OrthoDB" id="3208495at2759"/>
<protein>
    <submittedName>
        <fullName evidence="1">Uncharacterized protein</fullName>
    </submittedName>
</protein>
<dbReference type="RefSeq" id="XP_007313295.1">
    <property type="nucleotide sequence ID" value="XM_007313233.1"/>
</dbReference>
<dbReference type="EMBL" id="GL945429">
    <property type="protein sequence ID" value="EGO29053.1"/>
    <property type="molecule type" value="Genomic_DNA"/>
</dbReference>
<dbReference type="HOGENOM" id="CLU_157440_0_0_1"/>
<sequence>MSIHCIMKWMITGSHQKSEREVTQLVRDIILAPDFNVKDLHSFNARHANQVFDQSNSPSNDPFTYDGWKESEVNICIPTRTMDANGNGKVFSIPHFRYCPITSGPSIGPFRGLCKGASSVFFQTVLGSSLWWP</sequence>
<accession>F8NGB8</accession>
<name>F8NGB8_SERL9</name>
<reference evidence="1" key="1">
    <citation type="submission" date="2011-04" db="EMBL/GenBank/DDBJ databases">
        <title>Evolution of plant cell wall degrading machinery underlies the functional diversity of forest fungi.</title>
        <authorList>
            <consortium name="US DOE Joint Genome Institute (JGI-PGF)"/>
            <person name="Eastwood D.C."/>
            <person name="Floudas D."/>
            <person name="Binder M."/>
            <person name="Majcherczyk A."/>
            <person name="Schneider P."/>
            <person name="Aerts A."/>
            <person name="Asiegbu F.O."/>
            <person name="Baker S.E."/>
            <person name="Barry K."/>
            <person name="Bendiksby M."/>
            <person name="Blumentritt M."/>
            <person name="Coutinho P.M."/>
            <person name="Cullen D."/>
            <person name="Cullen D."/>
            <person name="Gathman A."/>
            <person name="Goodell B."/>
            <person name="Henrissat B."/>
            <person name="Ihrmark K."/>
            <person name="Kauserud H."/>
            <person name="Kohler A."/>
            <person name="LaButti K."/>
            <person name="Lapidus A."/>
            <person name="Lavin J.L."/>
            <person name="Lee Y.-H."/>
            <person name="Lindquist E."/>
            <person name="Lilly W."/>
            <person name="Lucas S."/>
            <person name="Morin E."/>
            <person name="Murat C."/>
            <person name="Oguiza J.A."/>
            <person name="Park J."/>
            <person name="Pisabarro A.G."/>
            <person name="Riley R."/>
            <person name="Rosling A."/>
            <person name="Salamov A."/>
            <person name="Schmidt O."/>
            <person name="Schmutz J."/>
            <person name="Skrede I."/>
            <person name="Stenlid J."/>
            <person name="Wiebenga A."/>
            <person name="Xie X."/>
            <person name="Kues U."/>
            <person name="Hibbett D.S."/>
            <person name="Hoffmeister D."/>
            <person name="Hogberg N."/>
            <person name="Martin F."/>
            <person name="Grigoriev I.V."/>
            <person name="Watkinson S.C."/>
        </authorList>
    </citation>
    <scope>NUCLEOTIDE SEQUENCE</scope>
    <source>
        <strain evidence="1">S7.9</strain>
    </source>
</reference>
<organism>
    <name type="scientific">Serpula lacrymans var. lacrymans (strain S7.9)</name>
    <name type="common">Dry rot fungus</name>
    <dbReference type="NCBI Taxonomy" id="578457"/>
    <lineage>
        <taxon>Eukaryota</taxon>
        <taxon>Fungi</taxon>
        <taxon>Dikarya</taxon>
        <taxon>Basidiomycota</taxon>
        <taxon>Agaricomycotina</taxon>
        <taxon>Agaricomycetes</taxon>
        <taxon>Agaricomycetidae</taxon>
        <taxon>Boletales</taxon>
        <taxon>Coniophorineae</taxon>
        <taxon>Serpulaceae</taxon>
        <taxon>Serpula</taxon>
    </lineage>
</organism>
<dbReference type="GeneID" id="18814118"/>
<dbReference type="AlphaFoldDB" id="F8NGB8"/>
<evidence type="ECO:0000313" key="1">
    <source>
        <dbReference type="EMBL" id="EGO29053.1"/>
    </source>
</evidence>
<dbReference type="Proteomes" id="UP000008064">
    <property type="component" value="Unassembled WGS sequence"/>
</dbReference>